<dbReference type="AlphaFoldDB" id="A0AAV3Z5M4"/>
<feature type="compositionally biased region" description="Acidic residues" evidence="1">
    <location>
        <begin position="37"/>
        <end position="72"/>
    </location>
</feature>
<evidence type="ECO:0000313" key="2">
    <source>
        <dbReference type="EMBL" id="GFN90754.1"/>
    </source>
</evidence>
<accession>A0AAV3Z5M4</accession>
<evidence type="ECO:0000256" key="1">
    <source>
        <dbReference type="SAM" id="MobiDB-lite"/>
    </source>
</evidence>
<name>A0AAV3Z5M4_9GAST</name>
<evidence type="ECO:0000313" key="3">
    <source>
        <dbReference type="Proteomes" id="UP000735302"/>
    </source>
</evidence>
<comment type="caution">
    <text evidence="2">The sequence shown here is derived from an EMBL/GenBank/DDBJ whole genome shotgun (WGS) entry which is preliminary data.</text>
</comment>
<gene>
    <name evidence="2" type="ORF">PoB_001726000</name>
</gene>
<keyword evidence="3" id="KW-1185">Reference proteome</keyword>
<organism evidence="2 3">
    <name type="scientific">Plakobranchus ocellatus</name>
    <dbReference type="NCBI Taxonomy" id="259542"/>
    <lineage>
        <taxon>Eukaryota</taxon>
        <taxon>Metazoa</taxon>
        <taxon>Spiralia</taxon>
        <taxon>Lophotrochozoa</taxon>
        <taxon>Mollusca</taxon>
        <taxon>Gastropoda</taxon>
        <taxon>Heterobranchia</taxon>
        <taxon>Euthyneura</taxon>
        <taxon>Panpulmonata</taxon>
        <taxon>Sacoglossa</taxon>
        <taxon>Placobranchoidea</taxon>
        <taxon>Plakobranchidae</taxon>
        <taxon>Plakobranchus</taxon>
    </lineage>
</organism>
<proteinExistence type="predicted"/>
<dbReference type="EMBL" id="BLXT01002056">
    <property type="protein sequence ID" value="GFN90754.1"/>
    <property type="molecule type" value="Genomic_DNA"/>
</dbReference>
<dbReference type="Proteomes" id="UP000735302">
    <property type="component" value="Unassembled WGS sequence"/>
</dbReference>
<protein>
    <submittedName>
        <fullName evidence="2">Uncharacterized protein</fullName>
    </submittedName>
</protein>
<feature type="region of interest" description="Disordered" evidence="1">
    <location>
        <begin position="33"/>
        <end position="72"/>
    </location>
</feature>
<sequence length="72" mass="7888">MHVDYSISPFLTASPAKQALKIGKMDEHLAYAVNQDGGDDDDNADEDDNGDDDDDEGTYEDNDDDDDECAND</sequence>
<reference evidence="2 3" key="1">
    <citation type="journal article" date="2021" name="Elife">
        <title>Chloroplast acquisition without the gene transfer in kleptoplastic sea slugs, Plakobranchus ocellatus.</title>
        <authorList>
            <person name="Maeda T."/>
            <person name="Takahashi S."/>
            <person name="Yoshida T."/>
            <person name="Shimamura S."/>
            <person name="Takaki Y."/>
            <person name="Nagai Y."/>
            <person name="Toyoda A."/>
            <person name="Suzuki Y."/>
            <person name="Arimoto A."/>
            <person name="Ishii H."/>
            <person name="Satoh N."/>
            <person name="Nishiyama T."/>
            <person name="Hasebe M."/>
            <person name="Maruyama T."/>
            <person name="Minagawa J."/>
            <person name="Obokata J."/>
            <person name="Shigenobu S."/>
        </authorList>
    </citation>
    <scope>NUCLEOTIDE SEQUENCE [LARGE SCALE GENOMIC DNA]</scope>
</reference>